<dbReference type="InterPro" id="IPR007213">
    <property type="entry name" value="Ppm1/Ppm2/Tcmp"/>
</dbReference>
<dbReference type="Proteomes" id="UP000320811">
    <property type="component" value="Unassembled WGS sequence"/>
</dbReference>
<sequence length="293" mass="33569">MKANVTSRTAQYMALFRALETTRSPRKRLFADPFAAWFLDNGLKWAVRLCRIPGWRAFVERIIKNKIPGALSSGIARTKYIDELLLQSVDAGAQQVFILGAGFDTRGLRLPALKHLKVVEIDHPNTSAYKQAALRMHHMPAKIFYYQIDFNKQSLDQLAAQHHFDFTAPTVIIWEGVTNYLDKSAIDNTFSFLQRFAPGSMIIFTYVHQEVLRNPAAFFGGTKLLEGVAALEERWTFGFEPGELPGYLTQYQFTLQQDLGATGYRQRYLPQRPEKGYEFYRVAYAVRLPNKDE</sequence>
<dbReference type="Gene3D" id="3.40.50.150">
    <property type="entry name" value="Vaccinia Virus protein VP39"/>
    <property type="match status" value="1"/>
</dbReference>
<dbReference type="Pfam" id="PF04072">
    <property type="entry name" value="LCM"/>
    <property type="match status" value="1"/>
</dbReference>
<dbReference type="NCBIfam" id="TIGR00027">
    <property type="entry name" value="mthyl_TIGR00027"/>
    <property type="match status" value="1"/>
</dbReference>
<gene>
    <name evidence="5" type="ORF">FHW36_102465</name>
</gene>
<dbReference type="InterPro" id="IPR029063">
    <property type="entry name" value="SAM-dependent_MTases_sf"/>
</dbReference>
<name>A0A561PX58_9BACT</name>
<evidence type="ECO:0000256" key="3">
    <source>
        <dbReference type="ARBA" id="ARBA00022679"/>
    </source>
</evidence>
<comment type="caution">
    <text evidence="5">The sequence shown here is derived from an EMBL/GenBank/DDBJ whole genome shotgun (WGS) entry which is preliminary data.</text>
</comment>
<organism evidence="5 6">
    <name type="scientific">Chitinophaga polysaccharea</name>
    <dbReference type="NCBI Taxonomy" id="1293035"/>
    <lineage>
        <taxon>Bacteria</taxon>
        <taxon>Pseudomonadati</taxon>
        <taxon>Bacteroidota</taxon>
        <taxon>Chitinophagia</taxon>
        <taxon>Chitinophagales</taxon>
        <taxon>Chitinophagaceae</taxon>
        <taxon>Chitinophaga</taxon>
    </lineage>
</organism>
<evidence type="ECO:0000256" key="1">
    <source>
        <dbReference type="ARBA" id="ARBA00008138"/>
    </source>
</evidence>
<dbReference type="InterPro" id="IPR011610">
    <property type="entry name" value="SAM_mthyl_Trfase_ML2640-like"/>
</dbReference>
<dbReference type="PANTHER" id="PTHR43619:SF2">
    <property type="entry name" value="S-ADENOSYL-L-METHIONINE-DEPENDENT METHYLTRANSFERASES SUPERFAMILY PROTEIN"/>
    <property type="match status" value="1"/>
</dbReference>
<dbReference type="SUPFAM" id="SSF53335">
    <property type="entry name" value="S-adenosyl-L-methionine-dependent methyltransferases"/>
    <property type="match status" value="1"/>
</dbReference>
<protein>
    <recommendedName>
        <fullName evidence="4">S-adenosyl-L-methionine-dependent methyltransferase</fullName>
        <ecNumber evidence="4">2.1.1.-</ecNumber>
    </recommendedName>
</protein>
<dbReference type="GO" id="GO:0008168">
    <property type="term" value="F:methyltransferase activity"/>
    <property type="evidence" value="ECO:0007669"/>
    <property type="project" value="UniProtKB-UniRule"/>
</dbReference>
<evidence type="ECO:0000313" key="6">
    <source>
        <dbReference type="Proteomes" id="UP000320811"/>
    </source>
</evidence>
<keyword evidence="4" id="KW-0949">S-adenosyl-L-methionine</keyword>
<dbReference type="EC" id="2.1.1.-" evidence="4"/>
<dbReference type="GO" id="GO:0032259">
    <property type="term" value="P:methylation"/>
    <property type="evidence" value="ECO:0007669"/>
    <property type="project" value="UniProtKB-KW"/>
</dbReference>
<dbReference type="PANTHER" id="PTHR43619">
    <property type="entry name" value="S-ADENOSYL-L-METHIONINE-DEPENDENT METHYLTRANSFERASE YKTD-RELATED"/>
    <property type="match status" value="1"/>
</dbReference>
<evidence type="ECO:0000313" key="5">
    <source>
        <dbReference type="EMBL" id="TWF42704.1"/>
    </source>
</evidence>
<comment type="similarity">
    <text evidence="1 4">Belongs to the UPF0677 family.</text>
</comment>
<dbReference type="RefSeq" id="WP_145666771.1">
    <property type="nucleotide sequence ID" value="NZ_VIWO01000002.1"/>
</dbReference>
<proteinExistence type="inferred from homology"/>
<comment type="function">
    <text evidence="4">Exhibits S-adenosyl-L-methionine-dependent methyltransferase activity.</text>
</comment>
<dbReference type="OrthoDB" id="9806164at2"/>
<evidence type="ECO:0000256" key="4">
    <source>
        <dbReference type="RuleBase" id="RU362030"/>
    </source>
</evidence>
<dbReference type="EMBL" id="VIWO01000002">
    <property type="protein sequence ID" value="TWF42704.1"/>
    <property type="molecule type" value="Genomic_DNA"/>
</dbReference>
<reference evidence="5 6" key="1">
    <citation type="submission" date="2019-06" db="EMBL/GenBank/DDBJ databases">
        <title>Sorghum-associated microbial communities from plants grown in Nebraska, USA.</title>
        <authorList>
            <person name="Schachtman D."/>
        </authorList>
    </citation>
    <scope>NUCLEOTIDE SEQUENCE [LARGE SCALE GENOMIC DNA]</scope>
    <source>
        <strain evidence="5 6">1209</strain>
    </source>
</reference>
<dbReference type="AlphaFoldDB" id="A0A561PX58"/>
<accession>A0A561PX58</accession>
<keyword evidence="2 4" id="KW-0489">Methyltransferase</keyword>
<keyword evidence="3 5" id="KW-0808">Transferase</keyword>
<keyword evidence="6" id="KW-1185">Reference proteome</keyword>
<evidence type="ECO:0000256" key="2">
    <source>
        <dbReference type="ARBA" id="ARBA00022603"/>
    </source>
</evidence>